<proteinExistence type="predicted"/>
<dbReference type="RefSeq" id="WP_238243696.1">
    <property type="nucleotide sequence ID" value="NZ_BPQP01000024.1"/>
</dbReference>
<reference evidence="1" key="2">
    <citation type="submission" date="2021-08" db="EMBL/GenBank/DDBJ databases">
        <authorList>
            <person name="Tani A."/>
            <person name="Ola A."/>
            <person name="Ogura Y."/>
            <person name="Katsura K."/>
            <person name="Hayashi T."/>
        </authorList>
    </citation>
    <scope>NUCLEOTIDE SEQUENCE</scope>
    <source>
        <strain evidence="1">DSM 19015</strain>
    </source>
</reference>
<protein>
    <recommendedName>
        <fullName evidence="3">Transposase</fullName>
    </recommendedName>
</protein>
<comment type="caution">
    <text evidence="1">The sequence shown here is derived from an EMBL/GenBank/DDBJ whole genome shotgun (WGS) entry which is preliminary data.</text>
</comment>
<dbReference type="Proteomes" id="UP001055125">
    <property type="component" value="Unassembled WGS sequence"/>
</dbReference>
<evidence type="ECO:0000313" key="1">
    <source>
        <dbReference type="EMBL" id="GJD94521.1"/>
    </source>
</evidence>
<reference evidence="1" key="1">
    <citation type="journal article" date="2021" name="Front. Microbiol.">
        <title>Comprehensive Comparative Genomics and Phenotyping of Methylobacterium Species.</title>
        <authorList>
            <person name="Alessa O."/>
            <person name="Ogura Y."/>
            <person name="Fujitani Y."/>
            <person name="Takami H."/>
            <person name="Hayashi T."/>
            <person name="Sahin N."/>
            <person name="Tani A."/>
        </authorList>
    </citation>
    <scope>NUCLEOTIDE SEQUENCE</scope>
    <source>
        <strain evidence="1">DSM 19015</strain>
    </source>
</reference>
<accession>A0ABQ4RUK7</accession>
<evidence type="ECO:0008006" key="3">
    <source>
        <dbReference type="Google" id="ProtNLM"/>
    </source>
</evidence>
<organism evidence="1 2">
    <name type="scientific">Methylobacterium iners</name>
    <dbReference type="NCBI Taxonomy" id="418707"/>
    <lineage>
        <taxon>Bacteria</taxon>
        <taxon>Pseudomonadati</taxon>
        <taxon>Pseudomonadota</taxon>
        <taxon>Alphaproteobacteria</taxon>
        <taxon>Hyphomicrobiales</taxon>
        <taxon>Methylobacteriaceae</taxon>
        <taxon>Methylobacterium</taxon>
    </lineage>
</organism>
<sequence>MPDNEIERLTLIHEWPEVCGLRVVVTETAEHPRTVTVAVMGTADRWLNVSQVRQ</sequence>
<dbReference type="EMBL" id="BPQP01000024">
    <property type="protein sequence ID" value="GJD94521.1"/>
    <property type="molecule type" value="Genomic_DNA"/>
</dbReference>
<evidence type="ECO:0000313" key="2">
    <source>
        <dbReference type="Proteomes" id="UP001055125"/>
    </source>
</evidence>
<name>A0ABQ4RUK7_9HYPH</name>
<gene>
    <name evidence="1" type="ORF">OCOJLMKI_1724</name>
</gene>
<keyword evidence="2" id="KW-1185">Reference proteome</keyword>